<organism evidence="2">
    <name type="scientific">Cereibacter sphaeroides (strain ATCC 17025 / ATH 2.4.3)</name>
    <name type="common">Rhodobacter sphaeroides</name>
    <dbReference type="NCBI Taxonomy" id="349102"/>
    <lineage>
        <taxon>Bacteria</taxon>
        <taxon>Pseudomonadati</taxon>
        <taxon>Pseudomonadota</taxon>
        <taxon>Alphaproteobacteria</taxon>
        <taxon>Rhodobacterales</taxon>
        <taxon>Paracoccaceae</taxon>
        <taxon>Cereibacter</taxon>
    </lineage>
</organism>
<dbReference type="AlphaFoldDB" id="A4WUI7"/>
<dbReference type="InterPro" id="IPR002372">
    <property type="entry name" value="PQQ_rpt_dom"/>
</dbReference>
<dbReference type="Gene3D" id="2.130.10.10">
    <property type="entry name" value="YVTN repeat-like/Quinoprotein amine dehydrogenase"/>
    <property type="match status" value="1"/>
</dbReference>
<accession>A4WUI7</accession>
<dbReference type="KEGG" id="rsq:Rsph17025_2161"/>
<evidence type="ECO:0000259" key="1">
    <source>
        <dbReference type="Pfam" id="PF13360"/>
    </source>
</evidence>
<dbReference type="PANTHER" id="PTHR34512">
    <property type="entry name" value="CELL SURFACE PROTEIN"/>
    <property type="match status" value="1"/>
</dbReference>
<dbReference type="Pfam" id="PF13360">
    <property type="entry name" value="PQQ_2"/>
    <property type="match status" value="2"/>
</dbReference>
<dbReference type="HOGENOM" id="CLU_027480_3_0_5"/>
<dbReference type="PANTHER" id="PTHR34512:SF30">
    <property type="entry name" value="OUTER MEMBRANE PROTEIN ASSEMBLY FACTOR BAMB"/>
    <property type="match status" value="1"/>
</dbReference>
<dbReference type="InterPro" id="IPR015943">
    <property type="entry name" value="WD40/YVTN_repeat-like_dom_sf"/>
</dbReference>
<feature type="domain" description="Pyrrolo-quinoline quinone repeat" evidence="1">
    <location>
        <begin position="377"/>
        <end position="453"/>
    </location>
</feature>
<reference evidence="2" key="1">
    <citation type="submission" date="2007-04" db="EMBL/GenBank/DDBJ databases">
        <title>Complete sequence of chromosome of Rhodobacter sphaeroides ATCC 17025.</title>
        <authorList>
            <consortium name="US DOE Joint Genome Institute"/>
            <person name="Copeland A."/>
            <person name="Lucas S."/>
            <person name="Lapidus A."/>
            <person name="Barry K."/>
            <person name="Detter J.C."/>
            <person name="Glavina del Rio T."/>
            <person name="Hammon N."/>
            <person name="Israni S."/>
            <person name="Dalin E."/>
            <person name="Tice H."/>
            <person name="Pitluck S."/>
            <person name="Chertkov O."/>
            <person name="Brettin T."/>
            <person name="Bruce D."/>
            <person name="Han C."/>
            <person name="Schmutz J."/>
            <person name="Larimer F."/>
            <person name="Land M."/>
            <person name="Hauser L."/>
            <person name="Kyrpides N."/>
            <person name="Kim E."/>
            <person name="Richardson P."/>
            <person name="Mackenzie C."/>
            <person name="Choudhary M."/>
            <person name="Donohue T.J."/>
            <person name="Kaplan S."/>
        </authorList>
    </citation>
    <scope>NUCLEOTIDE SEQUENCE [LARGE SCALE GENOMIC DNA]</scope>
    <source>
        <strain evidence="2">ATCC 17025</strain>
    </source>
</reference>
<dbReference type="InterPro" id="IPR011047">
    <property type="entry name" value="Quinoprotein_ADH-like_sf"/>
</dbReference>
<dbReference type="InterPro" id="IPR018391">
    <property type="entry name" value="PQQ_b-propeller_rpt"/>
</dbReference>
<protein>
    <submittedName>
        <fullName evidence="2">Pyrrolo-quinoline quinone</fullName>
    </submittedName>
</protein>
<sequence length="454" mass="46124" precursor="true">MKRGFTVKRTAAVTGFALLGLLGACGERELILPGERFDVRAPLDASVPTEGNPAPADRSGLSANRSLPVALPAATANASWPQRGGNAAHLAPHASLSAAPQLVWSSDIGAGNSRRNRISAAPVVADGRVFTMDAMSDVQATSTGGAQLWRVDITPPSDRATDLSGGGLAYGAGRLFATTGFGELVALDPATGAVLWRQKLGAPATGAPMVEGETVYVTGRDSSAWAIDASNGRVRWQLPGAPSSTGMIGGSAPAMAGGTVLFPFNSGQMIAVLREGGSQLWSSQVAGERLGRAYTGFRDITGDPVVSGGTIYVGSSAGRTLAMSAASGETLWSADEGALAPVAVAGGSVFLVSDEARLVRLDAATGSVIWSVDMPYWENATPKRRKGITAHYGPVLAGGRLLVASSDGLVRFFNPADGALVGSAELPGGAAAQPALAGGTLYVVAANGKLLAFR</sequence>
<feature type="domain" description="Pyrrolo-quinoline quinone repeat" evidence="1">
    <location>
        <begin position="135"/>
        <end position="371"/>
    </location>
</feature>
<dbReference type="SUPFAM" id="SSF50998">
    <property type="entry name" value="Quinoprotein alcohol dehydrogenase-like"/>
    <property type="match status" value="1"/>
</dbReference>
<dbReference type="SMART" id="SM00564">
    <property type="entry name" value="PQQ"/>
    <property type="match status" value="6"/>
</dbReference>
<proteinExistence type="predicted"/>
<name>A4WUI7_CERS5</name>
<evidence type="ECO:0000313" key="2">
    <source>
        <dbReference type="EMBL" id="ABP71051.1"/>
    </source>
</evidence>
<dbReference type="PROSITE" id="PS51257">
    <property type="entry name" value="PROKAR_LIPOPROTEIN"/>
    <property type="match status" value="1"/>
</dbReference>
<dbReference type="EMBL" id="CP000661">
    <property type="protein sequence ID" value="ABP71051.1"/>
    <property type="molecule type" value="Genomic_DNA"/>
</dbReference>
<dbReference type="STRING" id="349102.Rsph17025_2161"/>
<gene>
    <name evidence="2" type="ordered locus">Rsph17025_2161</name>
</gene>
<dbReference type="eggNOG" id="COG1520">
    <property type="taxonomic scope" value="Bacteria"/>
</dbReference>